<feature type="domain" description="Peptidase M20 dimerisation" evidence="5">
    <location>
        <begin position="199"/>
        <end position="299"/>
    </location>
</feature>
<dbReference type="Pfam" id="PF07687">
    <property type="entry name" value="M20_dimer"/>
    <property type="match status" value="1"/>
</dbReference>
<dbReference type="SUPFAM" id="SSF53187">
    <property type="entry name" value="Zn-dependent exopeptidases"/>
    <property type="match status" value="1"/>
</dbReference>
<dbReference type="InterPro" id="IPR017150">
    <property type="entry name" value="Pept_M20_glutamate_carboxypep"/>
</dbReference>
<dbReference type="InterPro" id="IPR002933">
    <property type="entry name" value="Peptidase_M20"/>
</dbReference>
<proteinExistence type="predicted"/>
<evidence type="ECO:0000256" key="4">
    <source>
        <dbReference type="PIRSR" id="PIRSR037238-1"/>
    </source>
</evidence>
<dbReference type="Gene3D" id="3.30.70.360">
    <property type="match status" value="1"/>
</dbReference>
<feature type="active site" evidence="4">
    <location>
        <position position="102"/>
    </location>
</feature>
<dbReference type="Pfam" id="PF01546">
    <property type="entry name" value="Peptidase_M20"/>
    <property type="match status" value="1"/>
</dbReference>
<sequence length="409" mass="44746">MTTDFAPFLAWLDDQYEEMLAKTIALAETNSGSLNADGVNRVREMLTEYCQVLEGEIEVIPVAPYQNLNANGVMESFPLGDALRIRKRPEAPLQIFFCGHMDTVFAKDSSFQQVRWLDEETLNGPGVADLKGGIMVMLKALEALERSPWADKIGWQILFNPDEEIGSPGSAPLISEAAKQVHLGMIYEPCFPDCNFAGERKGSGNFCVMVRGKAAHAGREHHLGRNAVRAMCDFVSDLDDLNGLRPGVTINPGLIEGGGAVNIVPDLCIHRFNIRLVDPADEDWCLGQIDKLLAKINARDGISIELFGNFGRKPKVLSTANTKLFELARECGQSLGMDLQWLPTGGCCDGNNLAAAGIPNIDTLGVQGGKIHSSDEYLKVKSLNERAKLSALILFKLATSENLNWLEEN</sequence>
<protein>
    <submittedName>
        <fullName evidence="6">Hydrolase</fullName>
    </submittedName>
</protein>
<keyword evidence="7" id="KW-1185">Reference proteome</keyword>
<gene>
    <name evidence="6" type="ORF">EHS89_04165</name>
</gene>
<dbReference type="CDD" id="cd03885">
    <property type="entry name" value="M20_CPDG2"/>
    <property type="match status" value="1"/>
</dbReference>
<evidence type="ECO:0000313" key="6">
    <source>
        <dbReference type="EMBL" id="RRD01750.1"/>
    </source>
</evidence>
<dbReference type="GO" id="GO:0046872">
    <property type="term" value="F:metal ion binding"/>
    <property type="evidence" value="ECO:0007669"/>
    <property type="project" value="UniProtKB-KW"/>
</dbReference>
<name>A0A3P1SX82_9GAMM</name>
<dbReference type="RefSeq" id="WP_124924824.1">
    <property type="nucleotide sequence ID" value="NZ_BMOH01000001.1"/>
</dbReference>
<accession>A0A3P1SX82</accession>
<evidence type="ECO:0000259" key="5">
    <source>
        <dbReference type="Pfam" id="PF07687"/>
    </source>
</evidence>
<dbReference type="PANTHER" id="PTHR43808">
    <property type="entry name" value="ACETYLORNITHINE DEACETYLASE"/>
    <property type="match status" value="1"/>
</dbReference>
<dbReference type="Gene3D" id="3.40.630.10">
    <property type="entry name" value="Zn peptidases"/>
    <property type="match status" value="1"/>
</dbReference>
<dbReference type="InterPro" id="IPR011650">
    <property type="entry name" value="Peptidase_M20_dimer"/>
</dbReference>
<organism evidence="6 7">
    <name type="scientific">Amphritea balenae</name>
    <dbReference type="NCBI Taxonomy" id="452629"/>
    <lineage>
        <taxon>Bacteria</taxon>
        <taxon>Pseudomonadati</taxon>
        <taxon>Pseudomonadota</taxon>
        <taxon>Gammaproteobacteria</taxon>
        <taxon>Oceanospirillales</taxon>
        <taxon>Oceanospirillaceae</taxon>
        <taxon>Amphritea</taxon>
    </lineage>
</organism>
<evidence type="ECO:0000256" key="2">
    <source>
        <dbReference type="ARBA" id="ARBA00022801"/>
    </source>
</evidence>
<dbReference type="Proteomes" id="UP000267535">
    <property type="component" value="Unassembled WGS sequence"/>
</dbReference>
<evidence type="ECO:0000313" key="7">
    <source>
        <dbReference type="Proteomes" id="UP000267535"/>
    </source>
</evidence>
<dbReference type="OrthoDB" id="9776600at2"/>
<dbReference type="PANTHER" id="PTHR43808:SF9">
    <property type="entry name" value="BLL0789 PROTEIN"/>
    <property type="match status" value="1"/>
</dbReference>
<evidence type="ECO:0000256" key="3">
    <source>
        <dbReference type="ARBA" id="ARBA00023285"/>
    </source>
</evidence>
<reference evidence="6 7" key="1">
    <citation type="submission" date="2018-11" db="EMBL/GenBank/DDBJ databases">
        <title>The draft genome sequence of Amphritea balenae JAMM 1525T.</title>
        <authorList>
            <person name="Fang Z."/>
            <person name="Zhang Y."/>
            <person name="Han X."/>
        </authorList>
    </citation>
    <scope>NUCLEOTIDE SEQUENCE [LARGE SCALE GENOMIC DNA]</scope>
    <source>
        <strain evidence="6 7">JAMM 1525</strain>
    </source>
</reference>
<comment type="caution">
    <text evidence="6">The sequence shown here is derived from an EMBL/GenBank/DDBJ whole genome shotgun (WGS) entry which is preliminary data.</text>
</comment>
<dbReference type="AlphaFoldDB" id="A0A3P1SX82"/>
<dbReference type="GO" id="GO:0016787">
    <property type="term" value="F:hydrolase activity"/>
    <property type="evidence" value="ECO:0007669"/>
    <property type="project" value="UniProtKB-KW"/>
</dbReference>
<dbReference type="InterPro" id="IPR036264">
    <property type="entry name" value="Bact_exopeptidase_dim_dom"/>
</dbReference>
<keyword evidence="1" id="KW-0479">Metal-binding</keyword>
<dbReference type="SUPFAM" id="SSF55031">
    <property type="entry name" value="Bacterial exopeptidase dimerisation domain"/>
    <property type="match status" value="1"/>
</dbReference>
<dbReference type="InterPro" id="IPR050072">
    <property type="entry name" value="Peptidase_M20A"/>
</dbReference>
<evidence type="ECO:0000256" key="1">
    <source>
        <dbReference type="ARBA" id="ARBA00022723"/>
    </source>
</evidence>
<keyword evidence="2 6" id="KW-0378">Hydrolase</keyword>
<dbReference type="PIRSF" id="PIRSF037238">
    <property type="entry name" value="Carboxypeptidase_G2"/>
    <property type="match status" value="1"/>
</dbReference>
<dbReference type="EMBL" id="RQXV01000001">
    <property type="protein sequence ID" value="RRD01750.1"/>
    <property type="molecule type" value="Genomic_DNA"/>
</dbReference>
<feature type="active site" description="Proton acceptor" evidence="4">
    <location>
        <position position="163"/>
    </location>
</feature>
<dbReference type="NCBIfam" id="NF005602">
    <property type="entry name" value="PRK07338.1"/>
    <property type="match status" value="1"/>
</dbReference>
<keyword evidence="3" id="KW-0170">Cobalt</keyword>